<proteinExistence type="inferred from homology"/>
<keyword evidence="8" id="KW-0969">Cilium</keyword>
<dbReference type="Pfam" id="PF01311">
    <property type="entry name" value="Bac_export_1"/>
    <property type="match status" value="1"/>
</dbReference>
<dbReference type="PANTHER" id="PTHR30065:SF1">
    <property type="entry name" value="SURFACE PRESENTATION OF ANTIGENS PROTEIN SPAR"/>
    <property type="match status" value="1"/>
</dbReference>
<evidence type="ECO:0000313" key="8">
    <source>
        <dbReference type="EMBL" id="CCA86282.1"/>
    </source>
</evidence>
<dbReference type="EMBL" id="FR854089">
    <property type="protein sequence ID" value="CCA86282.1"/>
    <property type="molecule type" value="Genomic_DNA"/>
</dbReference>
<sequence length="284" mass="29621">MAVTASVFPAFDIGRLETVVLLSLRLGAAFLATPILSAASIPMVVRVLVVLALAAALSFSLPGADVALSVTGHLGGLVQAALSELALGMTLALGILLAFAAFTTAGQLLDVQIGFGMAQVLDPATNARMPIFSTAYNQAAVVVFFLVNGHHALLRGLAYSLERFPLAQPWPFDAALAPITKQVVGLLGLSFALAAPVVFCLLLTEMALGVVARNLPQMNMLTMGIPVKIVVGAIAGSLWFAGIGNMMTRVYDEIYKSWGTIFSPGMAAAHAATRDAWQLVSKEG</sequence>
<dbReference type="AlphaFoldDB" id="G3A724"/>
<protein>
    <submittedName>
        <fullName evidence="8">Putative flagellar biosynthetic protein fliR</fullName>
    </submittedName>
</protein>
<gene>
    <name evidence="8" type="ORF">RALSY_40500</name>
</gene>
<keyword evidence="4 7" id="KW-0812">Transmembrane</keyword>
<feature type="transmembrane region" description="Helical" evidence="7">
    <location>
        <begin position="18"/>
        <end position="36"/>
    </location>
</feature>
<evidence type="ECO:0000256" key="1">
    <source>
        <dbReference type="ARBA" id="ARBA00004651"/>
    </source>
</evidence>
<dbReference type="GO" id="GO:0006605">
    <property type="term" value="P:protein targeting"/>
    <property type="evidence" value="ECO:0007669"/>
    <property type="project" value="InterPro"/>
</dbReference>
<keyword evidence="8" id="KW-0966">Cell projection</keyword>
<dbReference type="GO" id="GO:0005886">
    <property type="term" value="C:plasma membrane"/>
    <property type="evidence" value="ECO:0007669"/>
    <property type="project" value="UniProtKB-SubCell"/>
</dbReference>
<feature type="transmembrane region" description="Helical" evidence="7">
    <location>
        <begin position="81"/>
        <end position="102"/>
    </location>
</feature>
<dbReference type="InterPro" id="IPR002010">
    <property type="entry name" value="T3SS_IM_R"/>
</dbReference>
<feature type="transmembrane region" description="Helical" evidence="7">
    <location>
        <begin position="43"/>
        <end position="61"/>
    </location>
</feature>
<evidence type="ECO:0000256" key="4">
    <source>
        <dbReference type="ARBA" id="ARBA00022692"/>
    </source>
</evidence>
<keyword evidence="6 7" id="KW-0472">Membrane</keyword>
<evidence type="ECO:0000256" key="2">
    <source>
        <dbReference type="ARBA" id="ARBA00009772"/>
    </source>
</evidence>
<evidence type="ECO:0000256" key="6">
    <source>
        <dbReference type="ARBA" id="ARBA00023136"/>
    </source>
</evidence>
<keyword evidence="5 7" id="KW-1133">Transmembrane helix</keyword>
<accession>G3A724</accession>
<feature type="transmembrane region" description="Helical" evidence="7">
    <location>
        <begin position="183"/>
        <end position="208"/>
    </location>
</feature>
<reference evidence="8" key="1">
    <citation type="journal article" date="2011" name="PLoS ONE">
        <title>Ralstonia syzygii, the Blood Disease Bacterium and some Asian R. solanacearum strains form a single genomic species despite divergent lifestyles.</title>
        <authorList>
            <person name="Remenant B."/>
            <person name="de Cambiaire J.C."/>
            <person name="Cellier G."/>
            <person name="Jacobs J.M."/>
            <person name="Mangenot S."/>
            <person name="Barbe V."/>
            <person name="Lajus A."/>
            <person name="Vallenet D."/>
            <person name="Medigue C."/>
            <person name="Fegan M."/>
            <person name="Allen C."/>
            <person name="Prior P."/>
        </authorList>
    </citation>
    <scope>NUCLEOTIDE SEQUENCE</scope>
    <source>
        <strain evidence="8">R24</strain>
    </source>
</reference>
<feature type="transmembrane region" description="Helical" evidence="7">
    <location>
        <begin position="220"/>
        <end position="241"/>
    </location>
</feature>
<evidence type="ECO:0000256" key="5">
    <source>
        <dbReference type="ARBA" id="ARBA00022989"/>
    </source>
</evidence>
<name>G3A724_9RALS</name>
<evidence type="ECO:0000256" key="7">
    <source>
        <dbReference type="SAM" id="Phobius"/>
    </source>
</evidence>
<comment type="similarity">
    <text evidence="2">Belongs to the FliR/MopE/SpaR family.</text>
</comment>
<dbReference type="PANTHER" id="PTHR30065">
    <property type="entry name" value="FLAGELLAR BIOSYNTHETIC PROTEIN FLIR"/>
    <property type="match status" value="1"/>
</dbReference>
<keyword evidence="8" id="KW-0282">Flagellum</keyword>
<keyword evidence="3" id="KW-1003">Cell membrane</keyword>
<dbReference type="PRINTS" id="PR00953">
    <property type="entry name" value="TYPE3IMRPROT"/>
</dbReference>
<evidence type="ECO:0000256" key="3">
    <source>
        <dbReference type="ARBA" id="ARBA00022475"/>
    </source>
</evidence>
<organism evidence="8">
    <name type="scientific">Ralstonia syzygii R24</name>
    <dbReference type="NCBI Taxonomy" id="907261"/>
    <lineage>
        <taxon>Bacteria</taxon>
        <taxon>Pseudomonadati</taxon>
        <taxon>Pseudomonadota</taxon>
        <taxon>Betaproteobacteria</taxon>
        <taxon>Burkholderiales</taxon>
        <taxon>Burkholderiaceae</taxon>
        <taxon>Ralstonia</taxon>
        <taxon>Ralstonia solanacearum species complex</taxon>
    </lineage>
</organism>
<comment type="subcellular location">
    <subcellularLocation>
        <location evidence="1">Cell membrane</location>
        <topology evidence="1">Multi-pass membrane protein</topology>
    </subcellularLocation>
</comment>
<reference evidence="8" key="2">
    <citation type="submission" date="2011-04" db="EMBL/GenBank/DDBJ databases">
        <authorList>
            <person name="Genoscope - CEA"/>
        </authorList>
    </citation>
    <scope>NUCLEOTIDE SEQUENCE</scope>
    <source>
        <strain evidence="8">R24</strain>
    </source>
</reference>